<reference evidence="2" key="1">
    <citation type="submission" date="2019-03" db="EMBL/GenBank/DDBJ databases">
        <title>Lake Tanganyika Metagenome-Assembled Genomes (MAGs).</title>
        <authorList>
            <person name="Tran P."/>
        </authorList>
    </citation>
    <scope>NUCLEOTIDE SEQUENCE</scope>
    <source>
        <strain evidence="2">K_DeepCast_150m_m2_040</strain>
    </source>
</reference>
<feature type="transmembrane region" description="Helical" evidence="1">
    <location>
        <begin position="121"/>
        <end position="141"/>
    </location>
</feature>
<sequence length="191" mass="20625">MSKAARESLFTIAYVAVALIAVVIVGYLTFRRQFFHFPRPMLPFLVVGLTGSLMYAIVQMRGAGLAILTILLLLLAQVAMTPPIRPATLAAAVIFALPVGFALLAGAYAQKLLARFKIGRFVVMGVIVAAGYGLMMLLFLVRSRYDVRMGPVFSQAFMGLKLGAAMGLGFELVDLIGPRLKREPKRPAPGP</sequence>
<keyword evidence="1" id="KW-1133">Transmembrane helix</keyword>
<dbReference type="EMBL" id="VGIR01000099">
    <property type="protein sequence ID" value="MBM3332551.1"/>
    <property type="molecule type" value="Genomic_DNA"/>
</dbReference>
<proteinExistence type="predicted"/>
<keyword evidence="1" id="KW-0472">Membrane</keyword>
<feature type="transmembrane region" description="Helical" evidence="1">
    <location>
        <begin position="42"/>
        <end position="58"/>
    </location>
</feature>
<feature type="transmembrane region" description="Helical" evidence="1">
    <location>
        <begin position="12"/>
        <end position="30"/>
    </location>
</feature>
<gene>
    <name evidence="2" type="ORF">FJY68_12015</name>
</gene>
<feature type="transmembrane region" description="Helical" evidence="1">
    <location>
        <begin position="90"/>
        <end position="109"/>
    </location>
</feature>
<evidence type="ECO:0000256" key="1">
    <source>
        <dbReference type="SAM" id="Phobius"/>
    </source>
</evidence>
<feature type="transmembrane region" description="Helical" evidence="1">
    <location>
        <begin position="65"/>
        <end position="84"/>
    </location>
</feature>
<feature type="transmembrane region" description="Helical" evidence="1">
    <location>
        <begin position="153"/>
        <end position="176"/>
    </location>
</feature>
<dbReference type="Proteomes" id="UP000779900">
    <property type="component" value="Unassembled WGS sequence"/>
</dbReference>
<protein>
    <submittedName>
        <fullName evidence="2">Uncharacterized protein</fullName>
    </submittedName>
</protein>
<keyword evidence="1" id="KW-0812">Transmembrane</keyword>
<name>A0A937XIB4_UNCW3</name>
<accession>A0A937XIB4</accession>
<evidence type="ECO:0000313" key="2">
    <source>
        <dbReference type="EMBL" id="MBM3332551.1"/>
    </source>
</evidence>
<comment type="caution">
    <text evidence="2">The sequence shown here is derived from an EMBL/GenBank/DDBJ whole genome shotgun (WGS) entry which is preliminary data.</text>
</comment>
<organism evidence="2 3">
    <name type="scientific">candidate division WOR-3 bacterium</name>
    <dbReference type="NCBI Taxonomy" id="2052148"/>
    <lineage>
        <taxon>Bacteria</taxon>
        <taxon>Bacteria division WOR-3</taxon>
    </lineage>
</organism>
<evidence type="ECO:0000313" key="3">
    <source>
        <dbReference type="Proteomes" id="UP000779900"/>
    </source>
</evidence>
<dbReference type="AlphaFoldDB" id="A0A937XIB4"/>